<evidence type="ECO:0000256" key="2">
    <source>
        <dbReference type="ARBA" id="ARBA00023125"/>
    </source>
</evidence>
<keyword evidence="1" id="KW-0677">Repeat</keyword>
<feature type="compositionally biased region" description="Pro residues" evidence="3">
    <location>
        <begin position="40"/>
        <end position="50"/>
    </location>
</feature>
<dbReference type="SMART" id="SM00384">
    <property type="entry name" value="AT_hook"/>
    <property type="match status" value="3"/>
</dbReference>
<comment type="caution">
    <text evidence="4">The sequence shown here is derived from an EMBL/GenBank/DDBJ whole genome shotgun (WGS) entry which is preliminary data.</text>
</comment>
<organism evidence="4 5">
    <name type="scientific">Roridomyces roridus</name>
    <dbReference type="NCBI Taxonomy" id="1738132"/>
    <lineage>
        <taxon>Eukaryota</taxon>
        <taxon>Fungi</taxon>
        <taxon>Dikarya</taxon>
        <taxon>Basidiomycota</taxon>
        <taxon>Agaricomycotina</taxon>
        <taxon>Agaricomycetes</taxon>
        <taxon>Agaricomycetidae</taxon>
        <taxon>Agaricales</taxon>
        <taxon>Marasmiineae</taxon>
        <taxon>Mycenaceae</taxon>
        <taxon>Roridomyces</taxon>
    </lineage>
</organism>
<dbReference type="EMBL" id="JARKIF010000001">
    <property type="protein sequence ID" value="KAJ7650853.1"/>
    <property type="molecule type" value="Genomic_DNA"/>
</dbReference>
<accession>A0AAD7CK49</accession>
<dbReference type="Proteomes" id="UP001221142">
    <property type="component" value="Unassembled WGS sequence"/>
</dbReference>
<feature type="region of interest" description="Disordered" evidence="3">
    <location>
        <begin position="1"/>
        <end position="116"/>
    </location>
</feature>
<feature type="region of interest" description="Disordered" evidence="3">
    <location>
        <begin position="461"/>
        <end position="496"/>
    </location>
</feature>
<dbReference type="GO" id="GO:0005634">
    <property type="term" value="C:nucleus"/>
    <property type="evidence" value="ECO:0007669"/>
    <property type="project" value="InterPro"/>
</dbReference>
<dbReference type="PRINTS" id="PR00930">
    <property type="entry name" value="HIGHMOBLTYIY"/>
</dbReference>
<keyword evidence="5" id="KW-1185">Reference proteome</keyword>
<name>A0AAD7CK49_9AGAR</name>
<dbReference type="GO" id="GO:0006355">
    <property type="term" value="P:regulation of DNA-templated transcription"/>
    <property type="evidence" value="ECO:0007669"/>
    <property type="project" value="InterPro"/>
</dbReference>
<reference evidence="4" key="1">
    <citation type="submission" date="2023-03" db="EMBL/GenBank/DDBJ databases">
        <title>Massive genome expansion in bonnet fungi (Mycena s.s.) driven by repeated elements and novel gene families across ecological guilds.</title>
        <authorList>
            <consortium name="Lawrence Berkeley National Laboratory"/>
            <person name="Harder C.B."/>
            <person name="Miyauchi S."/>
            <person name="Viragh M."/>
            <person name="Kuo A."/>
            <person name="Thoen E."/>
            <person name="Andreopoulos B."/>
            <person name="Lu D."/>
            <person name="Skrede I."/>
            <person name="Drula E."/>
            <person name="Henrissat B."/>
            <person name="Morin E."/>
            <person name="Kohler A."/>
            <person name="Barry K."/>
            <person name="LaButti K."/>
            <person name="Morin E."/>
            <person name="Salamov A."/>
            <person name="Lipzen A."/>
            <person name="Mereny Z."/>
            <person name="Hegedus B."/>
            <person name="Baldrian P."/>
            <person name="Stursova M."/>
            <person name="Weitz H."/>
            <person name="Taylor A."/>
            <person name="Grigoriev I.V."/>
            <person name="Nagy L.G."/>
            <person name="Martin F."/>
            <person name="Kauserud H."/>
        </authorList>
    </citation>
    <scope>NUCLEOTIDE SEQUENCE</scope>
    <source>
        <strain evidence="4">9284</strain>
    </source>
</reference>
<evidence type="ECO:0000256" key="1">
    <source>
        <dbReference type="ARBA" id="ARBA00022737"/>
    </source>
</evidence>
<dbReference type="InterPro" id="IPR000116">
    <property type="entry name" value="HMGA"/>
</dbReference>
<feature type="compositionally biased region" description="Acidic residues" evidence="3">
    <location>
        <begin position="383"/>
        <end position="397"/>
    </location>
</feature>
<dbReference type="AlphaFoldDB" id="A0AAD7CK49"/>
<gene>
    <name evidence="4" type="ORF">FB45DRAFT_820257</name>
</gene>
<evidence type="ECO:0000256" key="3">
    <source>
        <dbReference type="SAM" id="MobiDB-lite"/>
    </source>
</evidence>
<feature type="compositionally biased region" description="Low complexity" evidence="3">
    <location>
        <begin position="17"/>
        <end position="32"/>
    </location>
</feature>
<proteinExistence type="predicted"/>
<keyword evidence="2" id="KW-0238">DNA-binding</keyword>
<dbReference type="GO" id="GO:0000785">
    <property type="term" value="C:chromatin"/>
    <property type="evidence" value="ECO:0007669"/>
    <property type="project" value="InterPro"/>
</dbReference>
<protein>
    <submittedName>
        <fullName evidence="4">Uncharacterized protein</fullName>
    </submittedName>
</protein>
<sequence length="555" mass="58312">MEGTQTFSSIAGGITDSAPPQSQTQQTQPSASGDGSAPPNGAPPDVPVKRPPGRPKGSKNKNKSVRSLDPNSTPVKRPVGRPRKNKDGAEPVQKRPVGRPRKDGLPSGSGQSNVIQPQQYQNAGDAVLVNDWASKYSRSVSAVPNEWLDLAFSKPDEFLQVLLTSLDMPNPVTVEGPTVHEAFKSHLGSLAPAPNTSATSTSSAPAIPSLYSILKTFWLPSSPSYFALTTSATSTRPPSSHRFLYWDPQPLCFNGIACPTCTSPLTNLGRIRSGPITVHDVTGPFYIIGCKYVCINEHAYASTDTSVLAALPAPLEREFPARLLAGDAGASAEVWNWQARGVSRSLWNLVLGALRAGCTQEVILQLVRDVQNGVPDGSTDAPSDADAEAVMEEDAEGSMDASPSAPPPPPLHGDAMMVPGRPSQAQAFNDAWAANSVNTALPSGSLPVTMPMYMPPGYPVGLPPPQVPQKRGFPFGDDPAANGSGGSPPKQRQPRHCVKCGSQACKGKGGSAFCASACRDCGKLTCGGRTSRRPGEPCEGMAQALQAQGQQVQEV</sequence>
<feature type="compositionally biased region" description="Basic residues" evidence="3">
    <location>
        <begin position="51"/>
        <end position="64"/>
    </location>
</feature>
<dbReference type="GO" id="GO:0003677">
    <property type="term" value="F:DNA binding"/>
    <property type="evidence" value="ECO:0007669"/>
    <property type="project" value="UniProtKB-KW"/>
</dbReference>
<evidence type="ECO:0000313" key="4">
    <source>
        <dbReference type="EMBL" id="KAJ7650853.1"/>
    </source>
</evidence>
<evidence type="ECO:0000313" key="5">
    <source>
        <dbReference type="Proteomes" id="UP001221142"/>
    </source>
</evidence>
<dbReference type="InterPro" id="IPR017956">
    <property type="entry name" value="AT_hook_DNA-bd_motif"/>
</dbReference>
<feature type="region of interest" description="Disordered" evidence="3">
    <location>
        <begin position="373"/>
        <end position="421"/>
    </location>
</feature>